<dbReference type="Pfam" id="PF00326">
    <property type="entry name" value="Peptidase_S9"/>
    <property type="match status" value="1"/>
</dbReference>
<dbReference type="InterPro" id="IPR050300">
    <property type="entry name" value="GDXG_lipolytic_enzyme"/>
</dbReference>
<gene>
    <name evidence="4" type="ORF">H7U32_06820</name>
</gene>
<evidence type="ECO:0000313" key="5">
    <source>
        <dbReference type="Proteomes" id="UP000718821"/>
    </source>
</evidence>
<accession>A0A938WZ84</accession>
<organism evidence="4 5">
    <name type="scientific">Bifidobacterium pullorum subsp. saeculare</name>
    <dbReference type="NCBI Taxonomy" id="78257"/>
    <lineage>
        <taxon>Bacteria</taxon>
        <taxon>Bacillati</taxon>
        <taxon>Actinomycetota</taxon>
        <taxon>Actinomycetes</taxon>
        <taxon>Bifidobacteriales</taxon>
        <taxon>Bifidobacteriaceae</taxon>
        <taxon>Bifidobacterium</taxon>
    </lineage>
</organism>
<sequence length="272" mass="29110">MLTFSQSIAGIDGTAARFDGYVLDNSPELDMGRRRPAVLILPGGAYAMTSDREAEPVAVNLLAHGFQAFVLRYSCAPSVFPTALVETAEAMRRIREHADEWHVDPGRIVVMGFSAGGHAAALFAEQWDGALLAGHGYEAEAIRPNGLALGYPVITSGPFAHRGSIDNLLGERKDDPQLLDLVCLERHVKAGTVPPTFIWTTATDDAVPAANTTMFVDALLAAGVGVEAHVFPTGRHGLSLGTEETADTPERVESCVQVWPDLLAAWIRGVVR</sequence>
<keyword evidence="5" id="KW-1185">Reference proteome</keyword>
<dbReference type="AlphaFoldDB" id="A0A938WZ84"/>
<evidence type="ECO:0000313" key="4">
    <source>
        <dbReference type="EMBL" id="MBM6700019.1"/>
    </source>
</evidence>
<protein>
    <submittedName>
        <fullName evidence="4">Alpha/beta hydrolase</fullName>
    </submittedName>
</protein>
<dbReference type="InterPro" id="IPR029058">
    <property type="entry name" value="AB_hydrolase_fold"/>
</dbReference>
<dbReference type="GO" id="GO:0006508">
    <property type="term" value="P:proteolysis"/>
    <property type="evidence" value="ECO:0007669"/>
    <property type="project" value="InterPro"/>
</dbReference>
<dbReference type="EMBL" id="JACLYU010000012">
    <property type="protein sequence ID" value="MBM6700019.1"/>
    <property type="molecule type" value="Genomic_DNA"/>
</dbReference>
<dbReference type="InterPro" id="IPR001375">
    <property type="entry name" value="Peptidase_S9_cat"/>
</dbReference>
<dbReference type="SUPFAM" id="SSF53474">
    <property type="entry name" value="alpha/beta-Hydrolases"/>
    <property type="match status" value="1"/>
</dbReference>
<dbReference type="InterPro" id="IPR049492">
    <property type="entry name" value="BD-FAE-like_dom"/>
</dbReference>
<dbReference type="Gene3D" id="3.40.50.1820">
    <property type="entry name" value="alpha/beta hydrolase"/>
    <property type="match status" value="1"/>
</dbReference>
<evidence type="ECO:0000256" key="1">
    <source>
        <dbReference type="ARBA" id="ARBA00022801"/>
    </source>
</evidence>
<feature type="domain" description="BD-FAE-like" evidence="3">
    <location>
        <begin position="34"/>
        <end position="125"/>
    </location>
</feature>
<dbReference type="RefSeq" id="WP_204469231.1">
    <property type="nucleotide sequence ID" value="NZ_JACLYU010000012.1"/>
</dbReference>
<keyword evidence="1 4" id="KW-0378">Hydrolase</keyword>
<dbReference type="PANTHER" id="PTHR48081">
    <property type="entry name" value="AB HYDROLASE SUPERFAMILY PROTEIN C4A8.06C"/>
    <property type="match status" value="1"/>
</dbReference>
<dbReference type="Pfam" id="PF20434">
    <property type="entry name" value="BD-FAE"/>
    <property type="match status" value="1"/>
</dbReference>
<dbReference type="PANTHER" id="PTHR48081:SF6">
    <property type="entry name" value="PEPTIDASE S9 PROLYL OLIGOPEPTIDASE CATALYTIC DOMAIN-CONTAINING PROTEIN"/>
    <property type="match status" value="1"/>
</dbReference>
<feature type="domain" description="Peptidase S9 prolyl oligopeptidase catalytic" evidence="2">
    <location>
        <begin position="192"/>
        <end position="242"/>
    </location>
</feature>
<evidence type="ECO:0000259" key="2">
    <source>
        <dbReference type="Pfam" id="PF00326"/>
    </source>
</evidence>
<comment type="caution">
    <text evidence="4">The sequence shown here is derived from an EMBL/GenBank/DDBJ whole genome shotgun (WGS) entry which is preliminary data.</text>
</comment>
<reference evidence="4" key="2">
    <citation type="journal article" date="2021" name="Sci. Rep.">
        <title>The distribution of antibiotic resistance genes in chicken gut microbiota commensals.</title>
        <authorList>
            <person name="Juricova H."/>
            <person name="Matiasovicova J."/>
            <person name="Kubasova T."/>
            <person name="Cejkova D."/>
            <person name="Rychlik I."/>
        </authorList>
    </citation>
    <scope>NUCLEOTIDE SEQUENCE</scope>
    <source>
        <strain evidence="4">An836</strain>
    </source>
</reference>
<dbReference type="GO" id="GO:0008236">
    <property type="term" value="F:serine-type peptidase activity"/>
    <property type="evidence" value="ECO:0007669"/>
    <property type="project" value="InterPro"/>
</dbReference>
<evidence type="ECO:0000259" key="3">
    <source>
        <dbReference type="Pfam" id="PF20434"/>
    </source>
</evidence>
<proteinExistence type="predicted"/>
<dbReference type="Proteomes" id="UP000718821">
    <property type="component" value="Unassembled WGS sequence"/>
</dbReference>
<reference evidence="4" key="1">
    <citation type="submission" date="2020-08" db="EMBL/GenBank/DDBJ databases">
        <authorList>
            <person name="Cejkova D."/>
            <person name="Kubasova T."/>
            <person name="Jahodarova E."/>
            <person name="Rychlik I."/>
        </authorList>
    </citation>
    <scope>NUCLEOTIDE SEQUENCE</scope>
    <source>
        <strain evidence="4">An836</strain>
    </source>
</reference>
<name>A0A938WZ84_9BIFI</name>